<proteinExistence type="predicted"/>
<gene>
    <name evidence="3" type="ORF">ACFQ5N_00585</name>
</gene>
<feature type="signal peptide" evidence="1">
    <location>
        <begin position="1"/>
        <end position="19"/>
    </location>
</feature>
<feature type="domain" description="DUF3857" evidence="2">
    <location>
        <begin position="69"/>
        <end position="205"/>
    </location>
</feature>
<dbReference type="Gene3D" id="3.10.620.30">
    <property type="match status" value="1"/>
</dbReference>
<dbReference type="Pfam" id="PF12969">
    <property type="entry name" value="DUF3857"/>
    <property type="match status" value="1"/>
</dbReference>
<dbReference type="InterPro" id="IPR024618">
    <property type="entry name" value="DUF3857"/>
</dbReference>
<sequence>MKKILYTLAIICLTNTLIAQDYKFGKVSKQELQEQFYEKDSSANAVILFKKRRTHFNYVQGMGFQVITEMHERIKIYNSEGYDWATKEINLYQSGSNNEKVANLKAVTYNLEGGKISKSNLEKKEVFNEEINKYWVEQKFTMPNLKEGCVVEWKYKINSPFRGIDDLQFQYGIPVKKMQINIETPEYFKYKKLSKGYFTIVPKVSTKSGVITLNNTHRIETVSTTTREYSQSKIDYIVTIESYDEENIPAIIEEPYVNNIDNYSAAMEYEFSELHWPNEPIEYFSNTWDDVTKSIYKDSDFRNQIYKSNHFEDDVEAVLAAAKTDAEKITAIFELVKHKITWNDYAGISTSNGTKKAYKEGVGNAADINLNLVSMLNFAGFNANPVILSTRAHGIPLYPTINGFNFVIAAVELESGLVLLDATDPYSTPNNLPLRDLNWNGRLIRKDGTSKSVKLGASAPSAENTNLMVSFDEEGDATGMCRVSYNNLNAQDYRNSKAKLKDEEIIARIEAKLSGIEVGDFKIQHKENSYKPVVEMYKFTSESLIDKIGNKIYLNPLFFNAKTVNPFKLENREYPIDFGTPIFEKDNVVITIPEGYSIVSVPEKLAIALPNNYGVYLYKIIASGNKINVQTQLKINAAIYPAQNYKEIKDFYNLIVNKNSEKIVLEKTTAP</sequence>
<protein>
    <submittedName>
        <fullName evidence="3">Transglutaminase</fullName>
    </submittedName>
</protein>
<keyword evidence="4" id="KW-1185">Reference proteome</keyword>
<dbReference type="Proteomes" id="UP001597241">
    <property type="component" value="Unassembled WGS sequence"/>
</dbReference>
<evidence type="ECO:0000313" key="3">
    <source>
        <dbReference type="EMBL" id="MFD1292315.1"/>
    </source>
</evidence>
<dbReference type="Gene3D" id="2.60.40.3140">
    <property type="match status" value="1"/>
</dbReference>
<evidence type="ECO:0000259" key="2">
    <source>
        <dbReference type="Pfam" id="PF12969"/>
    </source>
</evidence>
<organism evidence="3 4">
    <name type="scientific">Lutibacter holmesii</name>
    <dbReference type="NCBI Taxonomy" id="1137985"/>
    <lineage>
        <taxon>Bacteria</taxon>
        <taxon>Pseudomonadati</taxon>
        <taxon>Bacteroidota</taxon>
        <taxon>Flavobacteriia</taxon>
        <taxon>Flavobacteriales</taxon>
        <taxon>Flavobacteriaceae</taxon>
        <taxon>Lutibacter</taxon>
    </lineage>
</organism>
<dbReference type="RefSeq" id="WP_386806851.1">
    <property type="nucleotide sequence ID" value="NZ_JBHTMV010000001.1"/>
</dbReference>
<accession>A0ABW3WLU6</accession>
<dbReference type="Gene3D" id="2.60.120.1130">
    <property type="match status" value="1"/>
</dbReference>
<reference evidence="4" key="1">
    <citation type="journal article" date="2019" name="Int. J. Syst. Evol. Microbiol.">
        <title>The Global Catalogue of Microorganisms (GCM) 10K type strain sequencing project: providing services to taxonomists for standard genome sequencing and annotation.</title>
        <authorList>
            <consortium name="The Broad Institute Genomics Platform"/>
            <consortium name="The Broad Institute Genome Sequencing Center for Infectious Disease"/>
            <person name="Wu L."/>
            <person name="Ma J."/>
        </authorList>
    </citation>
    <scope>NUCLEOTIDE SEQUENCE [LARGE SCALE GENOMIC DNA]</scope>
    <source>
        <strain evidence="4">CCUG 62221</strain>
    </source>
</reference>
<evidence type="ECO:0000256" key="1">
    <source>
        <dbReference type="SAM" id="SignalP"/>
    </source>
</evidence>
<keyword evidence="1" id="KW-0732">Signal</keyword>
<comment type="caution">
    <text evidence="3">The sequence shown here is derived from an EMBL/GenBank/DDBJ whole genome shotgun (WGS) entry which is preliminary data.</text>
</comment>
<evidence type="ECO:0000313" key="4">
    <source>
        <dbReference type="Proteomes" id="UP001597241"/>
    </source>
</evidence>
<dbReference type="EMBL" id="JBHTMV010000001">
    <property type="protein sequence ID" value="MFD1292315.1"/>
    <property type="molecule type" value="Genomic_DNA"/>
</dbReference>
<name>A0ABW3WLU6_9FLAO</name>
<feature type="chain" id="PRO_5045693759" evidence="1">
    <location>
        <begin position="20"/>
        <end position="671"/>
    </location>
</feature>